<sequence length="60" mass="7132">MRRTRIPLLPPLLDERKKVCVEDIIKDRRYAIDACVVHVMKRQKVLPYQQLVLECAEQNV</sequence>
<accession>A0A9J5WUF2</accession>
<dbReference type="InterPro" id="IPR036388">
    <property type="entry name" value="WH-like_DNA-bd_sf"/>
</dbReference>
<organism evidence="1 2">
    <name type="scientific">Solanum commersonii</name>
    <name type="common">Commerson's wild potato</name>
    <name type="synonym">Commerson's nightshade</name>
    <dbReference type="NCBI Taxonomy" id="4109"/>
    <lineage>
        <taxon>Eukaryota</taxon>
        <taxon>Viridiplantae</taxon>
        <taxon>Streptophyta</taxon>
        <taxon>Embryophyta</taxon>
        <taxon>Tracheophyta</taxon>
        <taxon>Spermatophyta</taxon>
        <taxon>Magnoliopsida</taxon>
        <taxon>eudicotyledons</taxon>
        <taxon>Gunneridae</taxon>
        <taxon>Pentapetalae</taxon>
        <taxon>asterids</taxon>
        <taxon>lamiids</taxon>
        <taxon>Solanales</taxon>
        <taxon>Solanaceae</taxon>
        <taxon>Solanoideae</taxon>
        <taxon>Solaneae</taxon>
        <taxon>Solanum</taxon>
    </lineage>
</organism>
<dbReference type="OrthoDB" id="27073at2759"/>
<dbReference type="InterPro" id="IPR036390">
    <property type="entry name" value="WH_DNA-bd_sf"/>
</dbReference>
<evidence type="ECO:0000313" key="2">
    <source>
        <dbReference type="Proteomes" id="UP000824120"/>
    </source>
</evidence>
<keyword evidence="2" id="KW-1185">Reference proteome</keyword>
<dbReference type="InterPro" id="IPR045093">
    <property type="entry name" value="Cullin"/>
</dbReference>
<gene>
    <name evidence="1" type="ORF">H5410_049554</name>
</gene>
<dbReference type="SUPFAM" id="SSF46785">
    <property type="entry name" value="Winged helix' DNA-binding domain"/>
    <property type="match status" value="1"/>
</dbReference>
<name>A0A9J5WUF2_SOLCO</name>
<dbReference type="AlphaFoldDB" id="A0A9J5WUF2"/>
<protein>
    <submittedName>
        <fullName evidence="1">Uncharacterized protein</fullName>
    </submittedName>
</protein>
<dbReference type="PANTHER" id="PTHR11932">
    <property type="entry name" value="CULLIN"/>
    <property type="match status" value="1"/>
</dbReference>
<evidence type="ECO:0000313" key="1">
    <source>
        <dbReference type="EMBL" id="KAG5578927.1"/>
    </source>
</evidence>
<comment type="caution">
    <text evidence="1">The sequence shown here is derived from an EMBL/GenBank/DDBJ whole genome shotgun (WGS) entry which is preliminary data.</text>
</comment>
<reference evidence="1 2" key="1">
    <citation type="submission" date="2020-09" db="EMBL/GenBank/DDBJ databases">
        <title>De no assembly of potato wild relative species, Solanum commersonii.</title>
        <authorList>
            <person name="Cho K."/>
        </authorList>
    </citation>
    <scope>NUCLEOTIDE SEQUENCE [LARGE SCALE GENOMIC DNA]</scope>
    <source>
        <strain evidence="1">LZ3.2</strain>
        <tissue evidence="1">Leaf</tissue>
    </source>
</reference>
<dbReference type="Gene3D" id="1.10.10.10">
    <property type="entry name" value="Winged helix-like DNA-binding domain superfamily/Winged helix DNA-binding domain"/>
    <property type="match status" value="1"/>
</dbReference>
<dbReference type="Proteomes" id="UP000824120">
    <property type="component" value="Chromosome 10"/>
</dbReference>
<proteinExistence type="predicted"/>
<dbReference type="EMBL" id="JACXVP010000010">
    <property type="protein sequence ID" value="KAG5578927.1"/>
    <property type="molecule type" value="Genomic_DNA"/>
</dbReference>